<sequence length="310" mass="35887">MEMICYIHVVAHFILMILNLAGAFDVPPPRDVKVVQSELQWLSPSSDDNVMYTVQYKRGSEPVDDWHNVTSHNGTKFAITKEVYGAIFRVRAEKEGHASEWQISNPVQCVHLNVCIPLMTVNVKPGKTYLSMSHMDKSFEKEYGVNIAFNISSWKVVTGVYSEVQFNVTNNKNEVILNLESGQMYCFQVQYSFYNKPYGNTSEQQCVIIPETPEEAKRRTFLTTILTTFCILTLCGCCIFLLFKNHKKYKQLLRPPVEFPGHLREVKIISARKTRTIFDNLCTLSFSTDHRFPCMRLIQRICQWQCLLWL</sequence>
<dbReference type="InterPro" id="IPR003961">
    <property type="entry name" value="FN3_dom"/>
</dbReference>
<organism evidence="5 6">
    <name type="scientific">Triplophysa rosa</name>
    <name type="common">Cave loach</name>
    <dbReference type="NCBI Taxonomy" id="992332"/>
    <lineage>
        <taxon>Eukaryota</taxon>
        <taxon>Metazoa</taxon>
        <taxon>Chordata</taxon>
        <taxon>Craniata</taxon>
        <taxon>Vertebrata</taxon>
        <taxon>Euteleostomi</taxon>
        <taxon>Actinopterygii</taxon>
        <taxon>Neopterygii</taxon>
        <taxon>Teleostei</taxon>
        <taxon>Ostariophysi</taxon>
        <taxon>Cypriniformes</taxon>
        <taxon>Nemacheilidae</taxon>
        <taxon>Triplophysa</taxon>
    </lineage>
</organism>
<keyword evidence="2" id="KW-0732">Signal</keyword>
<dbReference type="InterPro" id="IPR015373">
    <property type="entry name" value="Interferon/interleukin_rcp_dom"/>
</dbReference>
<feature type="transmembrane region" description="Helical" evidence="1">
    <location>
        <begin position="221"/>
        <end position="243"/>
    </location>
</feature>
<accession>A0A9W7X480</accession>
<dbReference type="InterPro" id="IPR036116">
    <property type="entry name" value="FN3_sf"/>
</dbReference>
<comment type="caution">
    <text evidence="5">The sequence shown here is derived from an EMBL/GenBank/DDBJ whole genome shotgun (WGS) entry which is preliminary data.</text>
</comment>
<name>A0A9W7X480_TRIRA</name>
<dbReference type="Gene3D" id="2.60.40.10">
    <property type="entry name" value="Immunoglobulins"/>
    <property type="match status" value="2"/>
</dbReference>
<dbReference type="SUPFAM" id="SSF49265">
    <property type="entry name" value="Fibronectin type III"/>
    <property type="match status" value="2"/>
</dbReference>
<keyword evidence="1" id="KW-0472">Membrane</keyword>
<reference evidence="5" key="1">
    <citation type="submission" date="2021-02" db="EMBL/GenBank/DDBJ databases">
        <title>Comparative genomics reveals that relaxation of natural selection precedes convergent phenotypic evolution of cavefish.</title>
        <authorList>
            <person name="Peng Z."/>
        </authorList>
    </citation>
    <scope>NUCLEOTIDE SEQUENCE</scope>
    <source>
        <tissue evidence="5">Muscle</tissue>
    </source>
</reference>
<evidence type="ECO:0000256" key="1">
    <source>
        <dbReference type="SAM" id="Phobius"/>
    </source>
</evidence>
<keyword evidence="5" id="KW-0675">Receptor</keyword>
<dbReference type="Proteomes" id="UP001059041">
    <property type="component" value="Linkage Group LG2"/>
</dbReference>
<proteinExistence type="predicted"/>
<dbReference type="PANTHER" id="PTHR20859:SF53">
    <property type="entry name" value="INTERLEUKIN-22 RECEPTOR SUBUNIT ALPHA-1"/>
    <property type="match status" value="1"/>
</dbReference>
<evidence type="ECO:0000313" key="5">
    <source>
        <dbReference type="EMBL" id="KAI7813455.1"/>
    </source>
</evidence>
<dbReference type="InterPro" id="IPR050650">
    <property type="entry name" value="Type-II_Cytokine-TF_Rcpt"/>
</dbReference>
<feature type="chain" id="PRO_5040788167" evidence="2">
    <location>
        <begin position="24"/>
        <end position="310"/>
    </location>
</feature>
<dbReference type="CDD" id="cd00063">
    <property type="entry name" value="FN3"/>
    <property type="match status" value="1"/>
</dbReference>
<gene>
    <name evidence="5" type="ORF">IRJ41_016965</name>
</gene>
<dbReference type="GO" id="GO:0004896">
    <property type="term" value="F:cytokine receptor activity"/>
    <property type="evidence" value="ECO:0007669"/>
    <property type="project" value="TreeGrafter"/>
</dbReference>
<evidence type="ECO:0000313" key="6">
    <source>
        <dbReference type="Proteomes" id="UP001059041"/>
    </source>
</evidence>
<keyword evidence="1" id="KW-1133">Transmembrane helix</keyword>
<feature type="signal peptide" evidence="2">
    <location>
        <begin position="1"/>
        <end position="23"/>
    </location>
</feature>
<keyword evidence="6" id="KW-1185">Reference proteome</keyword>
<evidence type="ECO:0000259" key="4">
    <source>
        <dbReference type="Pfam" id="PF09294"/>
    </source>
</evidence>
<feature type="domain" description="Fibronectin type-III" evidence="3">
    <location>
        <begin position="11"/>
        <end position="101"/>
    </location>
</feature>
<evidence type="ECO:0000256" key="2">
    <source>
        <dbReference type="SAM" id="SignalP"/>
    </source>
</evidence>
<dbReference type="GO" id="GO:0005886">
    <property type="term" value="C:plasma membrane"/>
    <property type="evidence" value="ECO:0007669"/>
    <property type="project" value="TreeGrafter"/>
</dbReference>
<dbReference type="AlphaFoldDB" id="A0A9W7X480"/>
<dbReference type="InterPro" id="IPR013783">
    <property type="entry name" value="Ig-like_fold"/>
</dbReference>
<feature type="domain" description="Interferon/interleukin receptor" evidence="4">
    <location>
        <begin position="103"/>
        <end position="207"/>
    </location>
</feature>
<dbReference type="EMBL" id="JAFHDT010000002">
    <property type="protein sequence ID" value="KAI7813455.1"/>
    <property type="molecule type" value="Genomic_DNA"/>
</dbReference>
<dbReference type="Pfam" id="PF01108">
    <property type="entry name" value="Tissue_fac"/>
    <property type="match status" value="1"/>
</dbReference>
<protein>
    <submittedName>
        <fullName evidence="5">Cytokine receptor family member b6</fullName>
    </submittedName>
</protein>
<keyword evidence="1" id="KW-0812">Transmembrane</keyword>
<dbReference type="Pfam" id="PF09294">
    <property type="entry name" value="Interfer-bind"/>
    <property type="match status" value="1"/>
</dbReference>
<dbReference type="PANTHER" id="PTHR20859">
    <property type="entry name" value="INTERFERON/INTERLEUKIN RECEPTOR"/>
    <property type="match status" value="1"/>
</dbReference>
<evidence type="ECO:0000259" key="3">
    <source>
        <dbReference type="Pfam" id="PF01108"/>
    </source>
</evidence>